<evidence type="ECO:0000313" key="2">
    <source>
        <dbReference type="Proteomes" id="UP001226389"/>
    </source>
</evidence>
<proteinExistence type="predicted"/>
<gene>
    <name evidence="1" type="ORF">J2T22_004247</name>
</gene>
<dbReference type="RefSeq" id="WP_307493443.1">
    <property type="nucleotide sequence ID" value="NZ_JAUSSY010000025.1"/>
</dbReference>
<dbReference type="Proteomes" id="UP001226389">
    <property type="component" value="Unassembled WGS sequence"/>
</dbReference>
<sequence>MTLKPTTARKHTEWSLLVNALVEIRYNGQVLRTGFVEDAMPDSSALWIAADSKNSR</sequence>
<protein>
    <submittedName>
        <fullName evidence="1">Uncharacterized protein</fullName>
    </submittedName>
</protein>
<name>A0ABT9URA0_9MICC</name>
<comment type="caution">
    <text evidence="1">The sequence shown here is derived from an EMBL/GenBank/DDBJ whole genome shotgun (WGS) entry which is preliminary data.</text>
</comment>
<evidence type="ECO:0000313" key="1">
    <source>
        <dbReference type="EMBL" id="MDQ0121034.1"/>
    </source>
</evidence>
<keyword evidence="2" id="KW-1185">Reference proteome</keyword>
<reference evidence="1 2" key="1">
    <citation type="submission" date="2023-07" db="EMBL/GenBank/DDBJ databases">
        <title>Sorghum-associated microbial communities from plants grown in Nebraska, USA.</title>
        <authorList>
            <person name="Schachtman D."/>
        </authorList>
    </citation>
    <scope>NUCLEOTIDE SEQUENCE [LARGE SCALE GENOMIC DNA]</scope>
    <source>
        <strain evidence="1 2">DS994</strain>
    </source>
</reference>
<accession>A0ABT9URA0</accession>
<dbReference type="EMBL" id="JAUSSY010000025">
    <property type="protein sequence ID" value="MDQ0121034.1"/>
    <property type="molecule type" value="Genomic_DNA"/>
</dbReference>
<organism evidence="1 2">
    <name type="scientific">Pseudarthrobacter defluvii</name>
    <dbReference type="NCBI Taxonomy" id="410837"/>
    <lineage>
        <taxon>Bacteria</taxon>
        <taxon>Bacillati</taxon>
        <taxon>Actinomycetota</taxon>
        <taxon>Actinomycetes</taxon>
        <taxon>Micrococcales</taxon>
        <taxon>Micrococcaceae</taxon>
        <taxon>Pseudarthrobacter</taxon>
    </lineage>
</organism>